<gene>
    <name evidence="1" type="primary">LOC107775493</name>
</gene>
<dbReference type="OrthoDB" id="2919534at2759"/>
<dbReference type="SUPFAM" id="SSF56672">
    <property type="entry name" value="DNA/RNA polymerases"/>
    <property type="match status" value="1"/>
</dbReference>
<dbReference type="InterPro" id="IPR043502">
    <property type="entry name" value="DNA/RNA_pol_sf"/>
</dbReference>
<proteinExistence type="predicted"/>
<evidence type="ECO:0000313" key="1">
    <source>
        <dbReference type="RefSeq" id="XP_016450713.1"/>
    </source>
</evidence>
<dbReference type="PANTHER" id="PTHR33240">
    <property type="entry name" value="OS08G0508500 PROTEIN"/>
    <property type="match status" value="1"/>
</dbReference>
<organism evidence="1">
    <name type="scientific">Nicotiana tabacum</name>
    <name type="common">Common tobacco</name>
    <dbReference type="NCBI Taxonomy" id="4097"/>
    <lineage>
        <taxon>Eukaryota</taxon>
        <taxon>Viridiplantae</taxon>
        <taxon>Streptophyta</taxon>
        <taxon>Embryophyta</taxon>
        <taxon>Tracheophyta</taxon>
        <taxon>Spermatophyta</taxon>
        <taxon>Magnoliopsida</taxon>
        <taxon>eudicotyledons</taxon>
        <taxon>Gunneridae</taxon>
        <taxon>Pentapetalae</taxon>
        <taxon>asterids</taxon>
        <taxon>lamiids</taxon>
        <taxon>Solanales</taxon>
        <taxon>Solanaceae</taxon>
        <taxon>Nicotianoideae</taxon>
        <taxon>Nicotianeae</taxon>
        <taxon>Nicotiana</taxon>
    </lineage>
</organism>
<dbReference type="PaxDb" id="4097-A0A1S3YFB6"/>
<dbReference type="Gene3D" id="3.30.70.270">
    <property type="match status" value="1"/>
</dbReference>
<dbReference type="KEGG" id="nta:107775493"/>
<protein>
    <submittedName>
        <fullName evidence="1">Uncharacterized protein</fullName>
    </submittedName>
</protein>
<dbReference type="RefSeq" id="XP_016450713.1">
    <property type="nucleotide sequence ID" value="XM_016595227.1"/>
</dbReference>
<sequence length="331" mass="37757">MKNRQEPPKLPSLKRTVSVISGGDEVNGVAYTTTKKVSKVTVTHEKQVRQVLEEDSITFDDADVDVVNEMQVDDKLVPKARTLSGFDNSSIVTKGKIMLTTFAEGVVKDTKFQVINMDMAYNMILDRPWIHKMDVVPSTLHQVIKFPSQWEIRQIRGDQQASKNVDSRPDTIQEPEKNKNIKTIIEELEAVVLFIHWSNRKVYIGTNLSLEMKDMIGIPPEVMTHKLNEDPTYPSVKQKKRKQGSFKNQVIQDEQSQFEWTEECQQALKNLKTYLSNPPLLAKPKDGERLLIYLTVSKMEIPKEENIEADTLANLASTVEVTNEENAFVIQ</sequence>
<name>A0A1S3YFB6_TOBAC</name>
<reference evidence="1" key="1">
    <citation type="submission" date="2025-08" db="UniProtKB">
        <authorList>
            <consortium name="RefSeq"/>
        </authorList>
    </citation>
    <scope>IDENTIFICATION</scope>
</reference>
<dbReference type="PANTHER" id="PTHR33240:SF8">
    <property type="entry name" value="OS03G0439900 PROTEIN"/>
    <property type="match status" value="1"/>
</dbReference>
<dbReference type="AlphaFoldDB" id="A0A1S3YFB6"/>
<accession>A0A1S3YFB6</accession>
<dbReference type="CDD" id="cd00303">
    <property type="entry name" value="retropepsin_like"/>
    <property type="match status" value="1"/>
</dbReference>
<dbReference type="InterPro" id="IPR043128">
    <property type="entry name" value="Rev_trsase/Diguanyl_cyclase"/>
</dbReference>